<keyword evidence="2" id="KW-0808">Transferase</keyword>
<dbReference type="Pfam" id="PF00583">
    <property type="entry name" value="Acetyltransf_1"/>
    <property type="match status" value="1"/>
</dbReference>
<dbReference type="GeneID" id="65344487"/>
<reference evidence="3" key="1">
    <citation type="submission" date="2016-10" db="EMBL/GenBank/DDBJ databases">
        <authorList>
            <person name="Varghese N."/>
            <person name="Submissions S."/>
        </authorList>
    </citation>
    <scope>NUCLEOTIDE SEQUENCE [LARGE SCALE GENOMIC DNA]</scope>
    <source>
        <strain evidence="3">DSM 10002</strain>
    </source>
</reference>
<dbReference type="RefSeq" id="WP_091280051.1">
    <property type="nucleotide sequence ID" value="NZ_LT629804.1"/>
</dbReference>
<dbReference type="PROSITE" id="PS51186">
    <property type="entry name" value="GNAT"/>
    <property type="match status" value="1"/>
</dbReference>
<dbReference type="STRING" id="131112.SAMN04489737_0745"/>
<dbReference type="GO" id="GO:0016747">
    <property type="term" value="F:acyltransferase activity, transferring groups other than amino-acyl groups"/>
    <property type="evidence" value="ECO:0007669"/>
    <property type="project" value="InterPro"/>
</dbReference>
<name>A0A1H2LEF8_9ACTO</name>
<feature type="domain" description="N-acetyltransferase" evidence="1">
    <location>
        <begin position="12"/>
        <end position="175"/>
    </location>
</feature>
<dbReference type="OrthoDB" id="9799092at2"/>
<dbReference type="InterPro" id="IPR000182">
    <property type="entry name" value="GNAT_dom"/>
</dbReference>
<accession>A0A1H2LEF8</accession>
<dbReference type="AlphaFoldDB" id="A0A1H2LEF8"/>
<sequence>MIRLHTPTYNELEYRQRWLHNPDMMSYNAGRQIPYPGYDNATGCIDWPEHEWTQFLNDYCSDVVQAGYFYLVQISTDQFVGHAHYRIIDREAQIGINIVPNMRNQGLATLALQLLLQHIESMTQATVAVNEFEKSRIGAVRLHRKLGFVPQTSAENSSNHPTTGEPIVRWVYQFPQRA</sequence>
<gene>
    <name evidence="2" type="ORF">SAMN04489737_0745</name>
</gene>
<evidence type="ECO:0000313" key="3">
    <source>
        <dbReference type="Proteomes" id="UP000214355"/>
    </source>
</evidence>
<dbReference type="InterPro" id="IPR016181">
    <property type="entry name" value="Acyl_CoA_acyltransferase"/>
</dbReference>
<keyword evidence="3" id="KW-1185">Reference proteome</keyword>
<evidence type="ECO:0000259" key="1">
    <source>
        <dbReference type="PROSITE" id="PS51186"/>
    </source>
</evidence>
<dbReference type="SUPFAM" id="SSF55729">
    <property type="entry name" value="Acyl-CoA N-acyltransferases (Nat)"/>
    <property type="match status" value="1"/>
</dbReference>
<dbReference type="Proteomes" id="UP000214355">
    <property type="component" value="Chromosome I"/>
</dbReference>
<evidence type="ECO:0000313" key="2">
    <source>
        <dbReference type="EMBL" id="SDU79115.1"/>
    </source>
</evidence>
<organism evidence="2 3">
    <name type="scientific">Arcanobacterium phocae</name>
    <dbReference type="NCBI Taxonomy" id="131112"/>
    <lineage>
        <taxon>Bacteria</taxon>
        <taxon>Bacillati</taxon>
        <taxon>Actinomycetota</taxon>
        <taxon>Actinomycetes</taxon>
        <taxon>Actinomycetales</taxon>
        <taxon>Actinomycetaceae</taxon>
        <taxon>Arcanobacterium</taxon>
    </lineage>
</organism>
<dbReference type="EMBL" id="LT629804">
    <property type="protein sequence ID" value="SDU79115.1"/>
    <property type="molecule type" value="Genomic_DNA"/>
</dbReference>
<protein>
    <submittedName>
        <fullName evidence="2">Protein N-acetyltransferase, RimJ/RimL family</fullName>
    </submittedName>
</protein>
<dbReference type="Gene3D" id="3.40.630.30">
    <property type="match status" value="1"/>
</dbReference>
<proteinExistence type="predicted"/>